<dbReference type="AlphaFoldDB" id="A0A0G1A634"/>
<evidence type="ECO:0000313" key="1">
    <source>
        <dbReference type="EMBL" id="KKS56542.1"/>
    </source>
</evidence>
<comment type="caution">
    <text evidence="1">The sequence shown here is derived from an EMBL/GenBank/DDBJ whole genome shotgun (WGS) entry which is preliminary data.</text>
</comment>
<reference evidence="1 2" key="1">
    <citation type="journal article" date="2015" name="Nature">
        <title>rRNA introns, odd ribosomes, and small enigmatic genomes across a large radiation of phyla.</title>
        <authorList>
            <person name="Brown C.T."/>
            <person name="Hug L.A."/>
            <person name="Thomas B.C."/>
            <person name="Sharon I."/>
            <person name="Castelle C.J."/>
            <person name="Singh A."/>
            <person name="Wilkins M.J."/>
            <person name="Williams K.H."/>
            <person name="Banfield J.F."/>
        </authorList>
    </citation>
    <scope>NUCLEOTIDE SEQUENCE [LARGE SCALE GENOMIC DNA]</scope>
</reference>
<gene>
    <name evidence="1" type="ORF">UV20_C0009G0021</name>
</gene>
<sequence length="105" mass="11610">MKLTHWLNQTVIISRLTAVSGDKIAMTTVTACQGHLQPLDAERTGLIGGVYGKTYRIWVDTSVTIQDGDKLKDDDGNFYKVKKGGVTTRSFGSIDYKEILIEKTS</sequence>
<protein>
    <submittedName>
        <fullName evidence="1">Uncharacterized protein</fullName>
    </submittedName>
</protein>
<organism evidence="1 2">
    <name type="scientific">Candidatus Magasanikbacteria bacterium GW2011_GWA2_42_32</name>
    <dbReference type="NCBI Taxonomy" id="1619039"/>
    <lineage>
        <taxon>Bacteria</taxon>
        <taxon>Candidatus Magasanikiibacteriota</taxon>
    </lineage>
</organism>
<dbReference type="Proteomes" id="UP000034837">
    <property type="component" value="Unassembled WGS sequence"/>
</dbReference>
<accession>A0A0G1A634</accession>
<evidence type="ECO:0000313" key="2">
    <source>
        <dbReference type="Proteomes" id="UP000034837"/>
    </source>
</evidence>
<proteinExistence type="predicted"/>
<dbReference type="EMBL" id="LCDO01000009">
    <property type="protein sequence ID" value="KKS56542.1"/>
    <property type="molecule type" value="Genomic_DNA"/>
</dbReference>
<name>A0A0G1A634_9BACT</name>